<evidence type="ECO:0000313" key="2">
    <source>
        <dbReference type="Proteomes" id="UP001054820"/>
    </source>
</evidence>
<protein>
    <recommendedName>
        <fullName evidence="3">Capsule polysaccharide biosynthesis protein</fullName>
    </recommendedName>
</protein>
<proteinExistence type="predicted"/>
<dbReference type="EMBL" id="AP024202">
    <property type="protein sequence ID" value="BCN92698.1"/>
    <property type="molecule type" value="Genomic_DNA"/>
</dbReference>
<evidence type="ECO:0000313" key="1">
    <source>
        <dbReference type="EMBL" id="BCN92698.1"/>
    </source>
</evidence>
<reference evidence="1" key="1">
    <citation type="journal article" date="2022" name="Arch. Microbiol.">
        <title>Thiomicrorhabdus immobilis sp. nov., a mesophilic sulfur-oxidizing bacterium isolated from sediment of a brackish lake in northern Japan.</title>
        <authorList>
            <person name="Kojima H."/>
            <person name="Mochizuki J."/>
            <person name="Kanda M."/>
            <person name="Watanabe T."/>
            <person name="Fukui M."/>
        </authorList>
    </citation>
    <scope>NUCLEOTIDE SEQUENCE</scope>
    <source>
        <strain evidence="1">Am19</strain>
    </source>
</reference>
<sequence>MKSVAFVANYQKTIFFHKIAEKLTEKGIKIYWVSVSKTWTDYLLEQGVHQEEILFLPRSISKQNNSALGDFKLNELIYSDRVLRHETIFGQNYLTSIQKPVYDFIVKNKISIVFGEITWAHEVLINRMCNSISDLNCQYLKPHTIRIPNGRFAFFKDEYEKEIYEVESNPAHPVMWDFELKKPDYFHLNNLKNSLTNRIKGILKKITLVFHKEKNDFEDPTQRVNKFQFLINKAQEEINFYLYRFFVKKLSYGDLPEKFWVYYLHKQPEASIDVIGRYYEDQLKNIYWLARQLPDDCFLLVKEHTNAIGDRSPSFFRKISGINRVELIDESIDSYTLIKKSRKTSTVSGTVAYEAALLGKDVILFSNAFFSSLPTIQSVSQDLSLNKKTIDQFKAYIFANSFEGIISDPLSDERCIEQKNIDKITFAFMCVLNHG</sequence>
<gene>
    <name evidence="1" type="ORF">THMIRHAM_04830</name>
</gene>
<evidence type="ECO:0008006" key="3">
    <source>
        <dbReference type="Google" id="ProtNLM"/>
    </source>
</evidence>
<dbReference type="RefSeq" id="WP_237262822.1">
    <property type="nucleotide sequence ID" value="NZ_AP024202.1"/>
</dbReference>
<keyword evidence="2" id="KW-1185">Reference proteome</keyword>
<name>A0ABN6CUR0_9GAMM</name>
<organism evidence="1 2">
    <name type="scientific">Thiomicrorhabdus immobilis</name>
    <dbReference type="NCBI Taxonomy" id="2791037"/>
    <lineage>
        <taxon>Bacteria</taxon>
        <taxon>Pseudomonadati</taxon>
        <taxon>Pseudomonadota</taxon>
        <taxon>Gammaproteobacteria</taxon>
        <taxon>Thiotrichales</taxon>
        <taxon>Piscirickettsiaceae</taxon>
        <taxon>Thiomicrorhabdus</taxon>
    </lineage>
</organism>
<dbReference type="Proteomes" id="UP001054820">
    <property type="component" value="Chromosome"/>
</dbReference>
<accession>A0ABN6CUR0</accession>